<dbReference type="PANTHER" id="PTHR13593:SF140">
    <property type="entry name" value="PLC-LIKE PHOSPHODIESTERASE"/>
    <property type="match status" value="1"/>
</dbReference>
<dbReference type="PANTHER" id="PTHR13593">
    <property type="match status" value="1"/>
</dbReference>
<evidence type="ECO:0000256" key="1">
    <source>
        <dbReference type="SAM" id="SignalP"/>
    </source>
</evidence>
<dbReference type="PROSITE" id="PS50007">
    <property type="entry name" value="PIPLC_X_DOMAIN"/>
    <property type="match status" value="1"/>
</dbReference>
<dbReference type="GO" id="GO:0008081">
    <property type="term" value="F:phosphoric diester hydrolase activity"/>
    <property type="evidence" value="ECO:0007669"/>
    <property type="project" value="InterPro"/>
</dbReference>
<sequence>MLGRSILSLGLGLLASTAALVSAADVCNGHAELCSKKYSNMTFLGAHNSYAVGSSIADNQNKDVTDQLNDGIRTLQVQTHNASDGIHLCHSSCSLLDGGLLSDYLTKINTWVKANPTEVITIVIVNIDTLPPTTFASAFESSGLSSSAYSPSASALSISEWPTLGELVDSGKNVIVFMDYNADFTTVPYIMDEFTNIWEDAYDVTTTGWECAVNRSSGSSGSMMMLVNHFLDTTYAFGGTQFFVPNKNELNVTNSEASISSHVGNCNSIWGRAPNHILLDFYDSNGNEPFNYVAQLNGVAAPTNTVTEFIASATGSSASSSGTARNAQISQSALGAASSRVDLALVKWGLGLGLGLTGMIAGGMAVRL</sequence>
<dbReference type="Gene3D" id="3.20.20.190">
    <property type="entry name" value="Phosphatidylinositol (PI) phosphodiesterase"/>
    <property type="match status" value="1"/>
</dbReference>
<evidence type="ECO:0000313" key="2">
    <source>
        <dbReference type="EMBL" id="KAK1923531.1"/>
    </source>
</evidence>
<organism evidence="2 3">
    <name type="scientific">Papiliotrema laurentii</name>
    <name type="common">Cryptococcus laurentii</name>
    <dbReference type="NCBI Taxonomy" id="5418"/>
    <lineage>
        <taxon>Eukaryota</taxon>
        <taxon>Fungi</taxon>
        <taxon>Dikarya</taxon>
        <taxon>Basidiomycota</taxon>
        <taxon>Agaricomycotina</taxon>
        <taxon>Tremellomycetes</taxon>
        <taxon>Tremellales</taxon>
        <taxon>Rhynchogastremaceae</taxon>
        <taxon>Papiliotrema</taxon>
    </lineage>
</organism>
<dbReference type="EMBL" id="JAODAN010000006">
    <property type="protein sequence ID" value="KAK1923531.1"/>
    <property type="molecule type" value="Genomic_DNA"/>
</dbReference>
<dbReference type="GO" id="GO:0006629">
    <property type="term" value="P:lipid metabolic process"/>
    <property type="evidence" value="ECO:0007669"/>
    <property type="project" value="InterPro"/>
</dbReference>
<reference evidence="2" key="1">
    <citation type="submission" date="2023-02" db="EMBL/GenBank/DDBJ databases">
        <title>Identification and recombinant expression of a fungal hydrolase from Papiliotrema laurentii that hydrolyzes apple cutin and clears colloidal polyester polyurethane.</title>
        <authorList>
            <consortium name="DOE Joint Genome Institute"/>
            <person name="Roman V.A."/>
            <person name="Bojanowski C."/>
            <person name="Crable B.R."/>
            <person name="Wagner D.N."/>
            <person name="Hung C.S."/>
            <person name="Nadeau L.J."/>
            <person name="Schratz L."/>
            <person name="Haridas S."/>
            <person name="Pangilinan J."/>
            <person name="Lipzen A."/>
            <person name="Na H."/>
            <person name="Yan M."/>
            <person name="Ng V."/>
            <person name="Grigoriev I.V."/>
            <person name="Spatafora J.W."/>
            <person name="Barlow D."/>
            <person name="Biffinger J."/>
            <person name="Kelley-Loughnane N."/>
            <person name="Varaljay V.A."/>
            <person name="Crookes-Goodson W.J."/>
        </authorList>
    </citation>
    <scope>NUCLEOTIDE SEQUENCE</scope>
    <source>
        <strain evidence="2">5307AH</strain>
    </source>
</reference>
<keyword evidence="3" id="KW-1185">Reference proteome</keyword>
<proteinExistence type="predicted"/>
<feature type="chain" id="PRO_5042165416" evidence="1">
    <location>
        <begin position="24"/>
        <end position="368"/>
    </location>
</feature>
<dbReference type="AlphaFoldDB" id="A0AAD9FPF7"/>
<dbReference type="InterPro" id="IPR051057">
    <property type="entry name" value="PI-PLC_domain"/>
</dbReference>
<evidence type="ECO:0000313" key="3">
    <source>
        <dbReference type="Proteomes" id="UP001182556"/>
    </source>
</evidence>
<dbReference type="SUPFAM" id="SSF51695">
    <property type="entry name" value="PLC-like phosphodiesterases"/>
    <property type="match status" value="1"/>
</dbReference>
<feature type="signal peptide" evidence="1">
    <location>
        <begin position="1"/>
        <end position="23"/>
    </location>
</feature>
<name>A0AAD9FPF7_PAPLA</name>
<dbReference type="Pfam" id="PF26146">
    <property type="entry name" value="PI-PLC_X"/>
    <property type="match status" value="1"/>
</dbReference>
<accession>A0AAD9FPF7</accession>
<protein>
    <submittedName>
        <fullName evidence="2">PLC-like phosphodiesterase</fullName>
    </submittedName>
</protein>
<comment type="caution">
    <text evidence="2">The sequence shown here is derived from an EMBL/GenBank/DDBJ whole genome shotgun (WGS) entry which is preliminary data.</text>
</comment>
<dbReference type="InterPro" id="IPR017946">
    <property type="entry name" value="PLC-like_Pdiesterase_TIM-brl"/>
</dbReference>
<dbReference type="Proteomes" id="UP001182556">
    <property type="component" value="Unassembled WGS sequence"/>
</dbReference>
<keyword evidence="1" id="KW-0732">Signal</keyword>
<gene>
    <name evidence="2" type="ORF">DB88DRAFT_491538</name>
</gene>